<name>A0A226DHI9_FOLCA</name>
<protein>
    <submittedName>
        <fullName evidence="12">Oxysterols receptor LXR-alpha</fullName>
    </submittedName>
</protein>
<dbReference type="SMART" id="SM00399">
    <property type="entry name" value="ZnF_C4"/>
    <property type="match status" value="1"/>
</dbReference>
<keyword evidence="8 12" id="KW-0675">Receptor</keyword>
<dbReference type="SUPFAM" id="SSF57716">
    <property type="entry name" value="Glucocorticoid receptor-like (DNA-binding domain)"/>
    <property type="match status" value="1"/>
</dbReference>
<comment type="caution">
    <text evidence="12">The sequence shown here is derived from an EMBL/GenBank/DDBJ whole genome shotgun (WGS) entry which is preliminary data.</text>
</comment>
<dbReference type="PRINTS" id="PR00047">
    <property type="entry name" value="STROIDFINGER"/>
</dbReference>
<keyword evidence="5" id="KW-0805">Transcription regulation</keyword>
<comment type="subcellular location">
    <subcellularLocation>
        <location evidence="1">Nucleus</location>
    </subcellularLocation>
</comment>
<evidence type="ECO:0000256" key="5">
    <source>
        <dbReference type="ARBA" id="ARBA00023015"/>
    </source>
</evidence>
<proteinExistence type="predicted"/>
<keyword evidence="6" id="KW-0238">DNA-binding</keyword>
<dbReference type="PANTHER" id="PTHR24082">
    <property type="entry name" value="NUCLEAR HORMONE RECEPTOR"/>
    <property type="match status" value="1"/>
</dbReference>
<evidence type="ECO:0000259" key="10">
    <source>
        <dbReference type="PROSITE" id="PS51030"/>
    </source>
</evidence>
<keyword evidence="13" id="KW-1185">Reference proteome</keyword>
<evidence type="ECO:0000256" key="1">
    <source>
        <dbReference type="ARBA" id="ARBA00004123"/>
    </source>
</evidence>
<keyword evidence="2" id="KW-0479">Metal-binding</keyword>
<keyword evidence="9" id="KW-0539">Nucleus</keyword>
<gene>
    <name evidence="12" type="ORF">Fcan01_20436</name>
</gene>
<evidence type="ECO:0000256" key="4">
    <source>
        <dbReference type="ARBA" id="ARBA00022833"/>
    </source>
</evidence>
<dbReference type="PROSITE" id="PS51030">
    <property type="entry name" value="NUCLEAR_REC_DBD_2"/>
    <property type="match status" value="1"/>
</dbReference>
<dbReference type="GO" id="GO:0030154">
    <property type="term" value="P:cell differentiation"/>
    <property type="evidence" value="ECO:0007669"/>
    <property type="project" value="TreeGrafter"/>
</dbReference>
<evidence type="ECO:0000256" key="8">
    <source>
        <dbReference type="ARBA" id="ARBA00023170"/>
    </source>
</evidence>
<organism evidence="12 13">
    <name type="scientific">Folsomia candida</name>
    <name type="common">Springtail</name>
    <dbReference type="NCBI Taxonomy" id="158441"/>
    <lineage>
        <taxon>Eukaryota</taxon>
        <taxon>Metazoa</taxon>
        <taxon>Ecdysozoa</taxon>
        <taxon>Arthropoda</taxon>
        <taxon>Hexapoda</taxon>
        <taxon>Collembola</taxon>
        <taxon>Entomobryomorpha</taxon>
        <taxon>Isotomoidea</taxon>
        <taxon>Isotomidae</taxon>
        <taxon>Proisotominae</taxon>
        <taxon>Folsomia</taxon>
    </lineage>
</organism>
<dbReference type="GO" id="GO:0045944">
    <property type="term" value="P:positive regulation of transcription by RNA polymerase II"/>
    <property type="evidence" value="ECO:0007669"/>
    <property type="project" value="TreeGrafter"/>
</dbReference>
<dbReference type="Pfam" id="PF00104">
    <property type="entry name" value="Hormone_recep"/>
    <property type="match status" value="1"/>
</dbReference>
<dbReference type="InterPro" id="IPR035500">
    <property type="entry name" value="NHR-like_dom_sf"/>
</dbReference>
<feature type="domain" description="NR LBD" evidence="11">
    <location>
        <begin position="155"/>
        <end position="398"/>
    </location>
</feature>
<dbReference type="PROSITE" id="PS51843">
    <property type="entry name" value="NR_LBD"/>
    <property type="match status" value="1"/>
</dbReference>
<dbReference type="InterPro" id="IPR001628">
    <property type="entry name" value="Znf_hrmn_rcpt"/>
</dbReference>
<dbReference type="EMBL" id="LNIX01000019">
    <property type="protein sequence ID" value="OXA44703.1"/>
    <property type="molecule type" value="Genomic_DNA"/>
</dbReference>
<dbReference type="Gene3D" id="3.30.50.10">
    <property type="entry name" value="Erythroid Transcription Factor GATA-1, subunit A"/>
    <property type="match status" value="1"/>
</dbReference>
<dbReference type="InterPro" id="IPR013088">
    <property type="entry name" value="Znf_NHR/GATA"/>
</dbReference>
<dbReference type="InterPro" id="IPR050234">
    <property type="entry name" value="Nuclear_hormone_rcpt_NR1"/>
</dbReference>
<dbReference type="GO" id="GO:0000978">
    <property type="term" value="F:RNA polymerase II cis-regulatory region sequence-specific DNA binding"/>
    <property type="evidence" value="ECO:0007669"/>
    <property type="project" value="TreeGrafter"/>
</dbReference>
<evidence type="ECO:0000256" key="6">
    <source>
        <dbReference type="ARBA" id="ARBA00023125"/>
    </source>
</evidence>
<dbReference type="OrthoDB" id="6352325at2759"/>
<evidence type="ECO:0000256" key="7">
    <source>
        <dbReference type="ARBA" id="ARBA00023163"/>
    </source>
</evidence>
<dbReference type="GO" id="GO:0005634">
    <property type="term" value="C:nucleus"/>
    <property type="evidence" value="ECO:0007669"/>
    <property type="project" value="UniProtKB-SubCell"/>
</dbReference>
<dbReference type="SUPFAM" id="SSF48508">
    <property type="entry name" value="Nuclear receptor ligand-binding domain"/>
    <property type="match status" value="1"/>
</dbReference>
<dbReference type="AlphaFoldDB" id="A0A226DHI9"/>
<sequence>MGKENRNVIIPKLGNSTSELVPRKKKSRLQVIARDRPCEVCYDKARSHNYGGVSCNCCRSFFHHFVLKNIKDNYSATYSNLIKGCKNDGNCEINLLTRRNCKTCRFFKCLSIGMEPAWVISDFNRTKQRKHIASVENNIKIEPSTPPPVQGLSPEEAKIIENIPKFYNKACELIPYNYVSRSKTEVLTTTKLHILNIGVISTSIRRFVCFARMLSEFERLSLHDQANLLRRSVLEMFIIRGAFTFNFEKGGCYFDDDNLPEKYPEVHLDECAGMYPEELTEMHIQDYRKIRSLAPDEASIMLLIPLALFSDCGGNDSCTEFDDLAGINAAQEFYTGLLQKYLKHVWGEQKGRLEFPRLLAKLVDITQAAQLYQGFPLKLTEDQVDKMHKHLLELQRVTSTSPLTDNQYFWDRTDLPEEKLVKRKDCCKKYMSSAKILDALRREKTAEHDKNAPTFPLLIHIFASNPGQWGVKPDYFIQGPHLGVERAFMRRMPELVENPWDSLVKNVSELRIS</sequence>
<accession>A0A226DHI9</accession>
<dbReference type="PANTHER" id="PTHR24082:SF482">
    <property type="entry name" value="NUCLEAR RECEPTOR"/>
    <property type="match status" value="1"/>
</dbReference>
<evidence type="ECO:0000259" key="11">
    <source>
        <dbReference type="PROSITE" id="PS51843"/>
    </source>
</evidence>
<dbReference type="OMA" id="ELTEMHI"/>
<dbReference type="GO" id="GO:0000122">
    <property type="term" value="P:negative regulation of transcription by RNA polymerase II"/>
    <property type="evidence" value="ECO:0007669"/>
    <property type="project" value="TreeGrafter"/>
</dbReference>
<dbReference type="SMART" id="SM00430">
    <property type="entry name" value="HOLI"/>
    <property type="match status" value="1"/>
</dbReference>
<reference evidence="12 13" key="1">
    <citation type="submission" date="2015-12" db="EMBL/GenBank/DDBJ databases">
        <title>The genome of Folsomia candida.</title>
        <authorList>
            <person name="Faddeeva A."/>
            <person name="Derks M.F."/>
            <person name="Anvar Y."/>
            <person name="Smit S."/>
            <person name="Van Straalen N."/>
            <person name="Roelofs D."/>
        </authorList>
    </citation>
    <scope>NUCLEOTIDE SEQUENCE [LARGE SCALE GENOMIC DNA]</scope>
    <source>
        <strain evidence="12 13">VU population</strain>
        <tissue evidence="12">Whole body</tissue>
    </source>
</reference>
<dbReference type="InterPro" id="IPR000536">
    <property type="entry name" value="Nucl_hrmn_rcpt_lig-bd"/>
</dbReference>
<keyword evidence="7" id="KW-0804">Transcription</keyword>
<dbReference type="GO" id="GO:0004879">
    <property type="term" value="F:nuclear receptor activity"/>
    <property type="evidence" value="ECO:0007669"/>
    <property type="project" value="TreeGrafter"/>
</dbReference>
<evidence type="ECO:0000313" key="12">
    <source>
        <dbReference type="EMBL" id="OXA44703.1"/>
    </source>
</evidence>
<dbReference type="Gene3D" id="1.10.565.10">
    <property type="entry name" value="Retinoid X Receptor"/>
    <property type="match status" value="1"/>
</dbReference>
<dbReference type="Proteomes" id="UP000198287">
    <property type="component" value="Unassembled WGS sequence"/>
</dbReference>
<keyword evidence="4" id="KW-0862">Zinc</keyword>
<keyword evidence="3" id="KW-0863">Zinc-finger</keyword>
<dbReference type="Pfam" id="PF00105">
    <property type="entry name" value="zf-C4"/>
    <property type="match status" value="1"/>
</dbReference>
<dbReference type="GO" id="GO:0008270">
    <property type="term" value="F:zinc ion binding"/>
    <property type="evidence" value="ECO:0007669"/>
    <property type="project" value="UniProtKB-KW"/>
</dbReference>
<evidence type="ECO:0000256" key="3">
    <source>
        <dbReference type="ARBA" id="ARBA00022771"/>
    </source>
</evidence>
<evidence type="ECO:0000256" key="9">
    <source>
        <dbReference type="ARBA" id="ARBA00023242"/>
    </source>
</evidence>
<dbReference type="STRING" id="158441.A0A226DHI9"/>
<feature type="domain" description="Nuclear receptor" evidence="10">
    <location>
        <begin position="35"/>
        <end position="121"/>
    </location>
</feature>
<evidence type="ECO:0000313" key="13">
    <source>
        <dbReference type="Proteomes" id="UP000198287"/>
    </source>
</evidence>
<evidence type="ECO:0000256" key="2">
    <source>
        <dbReference type="ARBA" id="ARBA00022723"/>
    </source>
</evidence>